<keyword evidence="2 9" id="KW-0813">Transport</keyword>
<keyword evidence="7 9" id="KW-0472">Membrane</keyword>
<evidence type="ECO:0000313" key="11">
    <source>
        <dbReference type="EMBL" id="OSQ48852.1"/>
    </source>
</evidence>
<evidence type="ECO:0000313" key="12">
    <source>
        <dbReference type="Proteomes" id="UP000193396"/>
    </source>
</evidence>
<comment type="similarity">
    <text evidence="8 9">Belongs to the TRAP transporter small permease family.</text>
</comment>
<comment type="subunit">
    <text evidence="9">The complex comprises the extracytoplasmic solute receptor protein and the two transmembrane proteins.</text>
</comment>
<dbReference type="PANTHER" id="PTHR35011:SF2">
    <property type="entry name" value="2,3-DIKETO-L-GULONATE TRAP TRANSPORTER SMALL PERMEASE PROTEIN YIAM"/>
    <property type="match status" value="1"/>
</dbReference>
<protein>
    <recommendedName>
        <fullName evidence="9">TRAP transporter small permease protein</fullName>
    </recommendedName>
</protein>
<dbReference type="InterPro" id="IPR055348">
    <property type="entry name" value="DctQ"/>
</dbReference>
<comment type="function">
    <text evidence="9">Part of the tripartite ATP-independent periplasmic (TRAP) transport system.</text>
</comment>
<evidence type="ECO:0000256" key="6">
    <source>
        <dbReference type="ARBA" id="ARBA00022989"/>
    </source>
</evidence>
<dbReference type="InterPro" id="IPR007387">
    <property type="entry name" value="TRAP_DctQ"/>
</dbReference>
<dbReference type="GO" id="GO:0015740">
    <property type="term" value="P:C4-dicarboxylate transport"/>
    <property type="evidence" value="ECO:0007669"/>
    <property type="project" value="TreeGrafter"/>
</dbReference>
<evidence type="ECO:0000259" key="10">
    <source>
        <dbReference type="Pfam" id="PF04290"/>
    </source>
</evidence>
<gene>
    <name evidence="11" type="ORF">TALK_07960</name>
</gene>
<keyword evidence="6 9" id="KW-1133">Transmembrane helix</keyword>
<dbReference type="Pfam" id="PF04290">
    <property type="entry name" value="DctQ"/>
    <property type="match status" value="1"/>
</dbReference>
<dbReference type="GO" id="GO:0022857">
    <property type="term" value="F:transmembrane transporter activity"/>
    <property type="evidence" value="ECO:0007669"/>
    <property type="project" value="UniProtKB-UniRule"/>
</dbReference>
<feature type="transmembrane region" description="Helical" evidence="9">
    <location>
        <begin position="56"/>
        <end position="74"/>
    </location>
</feature>
<evidence type="ECO:0000256" key="1">
    <source>
        <dbReference type="ARBA" id="ARBA00004429"/>
    </source>
</evidence>
<evidence type="ECO:0000256" key="9">
    <source>
        <dbReference type="RuleBase" id="RU369079"/>
    </source>
</evidence>
<reference evidence="11 12" key="1">
    <citation type="submission" date="2014-03" db="EMBL/GenBank/DDBJ databases">
        <title>The draft genome sequence of Thalassospira alkalitolerans JCM 18968.</title>
        <authorList>
            <person name="Lai Q."/>
            <person name="Shao Z."/>
        </authorList>
    </citation>
    <scope>NUCLEOTIDE SEQUENCE [LARGE SCALE GENOMIC DNA]</scope>
    <source>
        <strain evidence="11 12">JCM 18968</strain>
    </source>
</reference>
<dbReference type="AlphaFoldDB" id="A0A1Y2LEA9"/>
<keyword evidence="12" id="KW-1185">Reference proteome</keyword>
<comment type="subcellular location">
    <subcellularLocation>
        <location evidence="1 9">Cell inner membrane</location>
        <topology evidence="1 9">Multi-pass membrane protein</topology>
    </subcellularLocation>
</comment>
<dbReference type="Proteomes" id="UP000193396">
    <property type="component" value="Unassembled WGS sequence"/>
</dbReference>
<keyword evidence="5 9" id="KW-0812">Transmembrane</keyword>
<keyword evidence="3" id="KW-1003">Cell membrane</keyword>
<feature type="transmembrane region" description="Helical" evidence="9">
    <location>
        <begin position="20"/>
        <end position="40"/>
    </location>
</feature>
<keyword evidence="4 9" id="KW-0997">Cell inner membrane</keyword>
<dbReference type="PANTHER" id="PTHR35011">
    <property type="entry name" value="2,3-DIKETO-L-GULONATE TRAP TRANSPORTER SMALL PERMEASE PROTEIN YIAM"/>
    <property type="match status" value="1"/>
</dbReference>
<name>A0A1Y2LEA9_9PROT</name>
<dbReference type="GO" id="GO:0005886">
    <property type="term" value="C:plasma membrane"/>
    <property type="evidence" value="ECO:0007669"/>
    <property type="project" value="UniProtKB-SubCell"/>
</dbReference>
<feature type="domain" description="Tripartite ATP-independent periplasmic transporters DctQ component" evidence="10">
    <location>
        <begin position="36"/>
        <end position="159"/>
    </location>
</feature>
<dbReference type="RefSeq" id="WP_085617625.1">
    <property type="nucleotide sequence ID" value="NZ_JBLXAE010000017.1"/>
</dbReference>
<evidence type="ECO:0000256" key="3">
    <source>
        <dbReference type="ARBA" id="ARBA00022475"/>
    </source>
</evidence>
<evidence type="ECO:0000256" key="2">
    <source>
        <dbReference type="ARBA" id="ARBA00022448"/>
    </source>
</evidence>
<feature type="transmembrane region" description="Helical" evidence="9">
    <location>
        <begin position="95"/>
        <end position="116"/>
    </location>
</feature>
<dbReference type="EMBL" id="JFKB01000004">
    <property type="protein sequence ID" value="OSQ48852.1"/>
    <property type="molecule type" value="Genomic_DNA"/>
</dbReference>
<evidence type="ECO:0000256" key="8">
    <source>
        <dbReference type="ARBA" id="ARBA00038436"/>
    </source>
</evidence>
<dbReference type="OrthoDB" id="4964541at2"/>
<sequence length="173" mass="19307">MALRRVETIAAMISRSLNWVVERVIAVLMLALVLDVWLGVVDRYIFHWQMNWPEELARYLMIWAALLAISAGIARREHIGIGMFVLSLPMPIQRTILFCVDLIALGAFLYLAIYGFDFAAGGMRRQAMIFGMSLMLPYAAVPVASLLAAVQLLLVALRDQGRFVPVELAEGAE</sequence>
<evidence type="ECO:0000256" key="5">
    <source>
        <dbReference type="ARBA" id="ARBA00022692"/>
    </source>
</evidence>
<dbReference type="STRING" id="1293890.TALK_07960"/>
<organism evidence="11 12">
    <name type="scientific">Thalassospira alkalitolerans</name>
    <dbReference type="NCBI Taxonomy" id="1293890"/>
    <lineage>
        <taxon>Bacteria</taxon>
        <taxon>Pseudomonadati</taxon>
        <taxon>Pseudomonadota</taxon>
        <taxon>Alphaproteobacteria</taxon>
        <taxon>Rhodospirillales</taxon>
        <taxon>Thalassospiraceae</taxon>
        <taxon>Thalassospira</taxon>
    </lineage>
</organism>
<evidence type="ECO:0000256" key="7">
    <source>
        <dbReference type="ARBA" id="ARBA00023136"/>
    </source>
</evidence>
<feature type="transmembrane region" description="Helical" evidence="9">
    <location>
        <begin position="136"/>
        <end position="157"/>
    </location>
</feature>
<comment type="caution">
    <text evidence="11">The sequence shown here is derived from an EMBL/GenBank/DDBJ whole genome shotgun (WGS) entry which is preliminary data.</text>
</comment>
<evidence type="ECO:0000256" key="4">
    <source>
        <dbReference type="ARBA" id="ARBA00022519"/>
    </source>
</evidence>
<accession>A0A1Y2LEA9</accession>
<proteinExistence type="inferred from homology"/>